<feature type="domain" description="Cell envelope-related transcriptional attenuator" evidence="4">
    <location>
        <begin position="141"/>
        <end position="287"/>
    </location>
</feature>
<evidence type="ECO:0000256" key="1">
    <source>
        <dbReference type="ARBA" id="ARBA00006068"/>
    </source>
</evidence>
<comment type="similarity">
    <text evidence="1">Belongs to the LytR/CpsA/Psr (LCP) family.</text>
</comment>
<dbReference type="InterPro" id="IPR050922">
    <property type="entry name" value="LytR/CpsA/Psr_CW_biosynth"/>
</dbReference>
<dbReference type="NCBIfam" id="TIGR00350">
    <property type="entry name" value="lytR_cpsA_psr"/>
    <property type="match status" value="1"/>
</dbReference>
<dbReference type="AlphaFoldDB" id="A0A0R1UL05"/>
<feature type="transmembrane region" description="Helical" evidence="3">
    <location>
        <begin position="72"/>
        <end position="92"/>
    </location>
</feature>
<feature type="compositionally biased region" description="Basic residues" evidence="2">
    <location>
        <begin position="53"/>
        <end position="64"/>
    </location>
</feature>
<dbReference type="EMBL" id="AZFK01000008">
    <property type="protein sequence ID" value="KRL92170.1"/>
    <property type="molecule type" value="Genomic_DNA"/>
</dbReference>
<organism evidence="5 6">
    <name type="scientific">Limosilactobacillus ingluviei DSM 15946</name>
    <dbReference type="NCBI Taxonomy" id="1423760"/>
    <lineage>
        <taxon>Bacteria</taxon>
        <taxon>Bacillati</taxon>
        <taxon>Bacillota</taxon>
        <taxon>Bacilli</taxon>
        <taxon>Lactobacillales</taxon>
        <taxon>Lactobacillaceae</taxon>
        <taxon>Limosilactobacillus</taxon>
    </lineage>
</organism>
<keyword evidence="3" id="KW-0472">Membrane</keyword>
<dbReference type="InterPro" id="IPR004474">
    <property type="entry name" value="LytR_CpsA_psr"/>
</dbReference>
<feature type="region of interest" description="Disordered" evidence="2">
    <location>
        <begin position="44"/>
        <end position="64"/>
    </location>
</feature>
<reference evidence="5 6" key="1">
    <citation type="journal article" date="2015" name="Genome Announc.">
        <title>Expanding the biotechnology potential of lactobacilli through comparative genomics of 213 strains and associated genera.</title>
        <authorList>
            <person name="Sun Z."/>
            <person name="Harris H.M."/>
            <person name="McCann A."/>
            <person name="Guo C."/>
            <person name="Argimon S."/>
            <person name="Zhang W."/>
            <person name="Yang X."/>
            <person name="Jeffery I.B."/>
            <person name="Cooney J.C."/>
            <person name="Kagawa T.F."/>
            <person name="Liu W."/>
            <person name="Song Y."/>
            <person name="Salvetti E."/>
            <person name="Wrobel A."/>
            <person name="Rasinkangas P."/>
            <person name="Parkhill J."/>
            <person name="Rea M.C."/>
            <person name="O'Sullivan O."/>
            <person name="Ritari J."/>
            <person name="Douillard F.P."/>
            <person name="Paul Ross R."/>
            <person name="Yang R."/>
            <person name="Briner A.E."/>
            <person name="Felis G.E."/>
            <person name="de Vos W.M."/>
            <person name="Barrangou R."/>
            <person name="Klaenhammer T.R."/>
            <person name="Caufield P.W."/>
            <person name="Cui Y."/>
            <person name="Zhang H."/>
            <person name="O'Toole P.W."/>
        </authorList>
    </citation>
    <scope>NUCLEOTIDE SEQUENCE [LARGE SCALE GENOMIC DNA]</scope>
    <source>
        <strain evidence="5 6">DSM 15946</strain>
    </source>
</reference>
<dbReference type="PANTHER" id="PTHR33392:SF6">
    <property type="entry name" value="POLYISOPRENYL-TEICHOIC ACID--PEPTIDOGLYCAN TEICHOIC ACID TRANSFERASE TAGU"/>
    <property type="match status" value="1"/>
</dbReference>
<dbReference type="Pfam" id="PF03816">
    <property type="entry name" value="LytR_cpsA_psr"/>
    <property type="match status" value="1"/>
</dbReference>
<proteinExistence type="inferred from homology"/>
<dbReference type="Gene3D" id="3.40.630.190">
    <property type="entry name" value="LCP protein"/>
    <property type="match status" value="1"/>
</dbReference>
<protein>
    <submittedName>
        <fullName evidence="5">LytR family transcriptional regulator</fullName>
    </submittedName>
</protein>
<sequence>MKVTSAAKALFLNGKNYRLSFVASRSEPGTAEFMRRSGRIKMDPEQQYQQPEHHHHHHHHHRHHRRKVMMRVIWSLIGILALVALFFVGMAWRNVRVATNTMYSPSGIKTDLPKKLKAKQPINVLLLGTDTGALGRSYKGRTDTIMMMTVNPKQGKTTIVSLPRDMKVNLPDYADESPAKINAAYTYGGVKETIKTIQKYYQVPIDGYLLVNMGGLEKAINQVGGVEVTSPLTFDYEGYHFTKGTTYHMDGDKALAFSRMRYDDPDGDYGRQKRQRIIIMALLKKTASYKAILNQKFLNSIASESQTDFSLSDMTKVALDYRNATKTVKSDHAQGQSQNINGESFEVVPSNEMQRISNEIRTALGLNTVNLTEND</sequence>
<comment type="caution">
    <text evidence="5">The sequence shown here is derived from an EMBL/GenBank/DDBJ whole genome shotgun (WGS) entry which is preliminary data.</text>
</comment>
<dbReference type="PATRIC" id="fig|1423760.3.peg.83"/>
<accession>A0A0R1UL05</accession>
<dbReference type="Proteomes" id="UP000050816">
    <property type="component" value="Unassembled WGS sequence"/>
</dbReference>
<evidence type="ECO:0000313" key="5">
    <source>
        <dbReference type="EMBL" id="KRL92170.1"/>
    </source>
</evidence>
<keyword evidence="3" id="KW-0812">Transmembrane</keyword>
<evidence type="ECO:0000259" key="4">
    <source>
        <dbReference type="Pfam" id="PF03816"/>
    </source>
</evidence>
<dbReference type="PANTHER" id="PTHR33392">
    <property type="entry name" value="POLYISOPRENYL-TEICHOIC ACID--PEPTIDOGLYCAN TEICHOIC ACID TRANSFERASE TAGU"/>
    <property type="match status" value="1"/>
</dbReference>
<name>A0A0R1UL05_9LACO</name>
<keyword evidence="3" id="KW-1133">Transmembrane helix</keyword>
<evidence type="ECO:0000256" key="3">
    <source>
        <dbReference type="SAM" id="Phobius"/>
    </source>
</evidence>
<evidence type="ECO:0000313" key="6">
    <source>
        <dbReference type="Proteomes" id="UP000050816"/>
    </source>
</evidence>
<evidence type="ECO:0000256" key="2">
    <source>
        <dbReference type="SAM" id="MobiDB-lite"/>
    </source>
</evidence>
<gene>
    <name evidence="5" type="ORF">FC43_GL000077</name>
</gene>